<reference evidence="6" key="1">
    <citation type="journal article" date="2014" name="Genome Announc.">
        <title>Draft genome sequences of six enterohepatic helicobacter species isolated from humans and one from rhesus macaques.</title>
        <authorList>
            <person name="Shen Z."/>
            <person name="Sheh A."/>
            <person name="Young S.K."/>
            <person name="Abouelliel A."/>
            <person name="Ward D.V."/>
            <person name="Earl A.M."/>
            <person name="Fox J.G."/>
        </authorList>
    </citation>
    <scope>NUCLEOTIDE SEQUENCE [LARGE SCALE GENOMIC DNA]</scope>
    <source>
        <strain evidence="6">CCUG 18818</strain>
    </source>
</reference>
<dbReference type="Pfam" id="PF12796">
    <property type="entry name" value="Ank_2"/>
    <property type="match status" value="2"/>
</dbReference>
<sequence length="347" mass="39688">MFFLDRVCINIQGDGVMQTQKIFVVDTNCLLLSCNLIFDICHKNGFKITLPQIVIDELDRLKDNKGYKENRNAHRAIQAINSYQCEIYKKRLNGKKPDEQIRQCASESNAYIISEDKTFKTLYKQTLTIKEFKEQFATYLDDIPNLATEQLFNAIQKRDINKVKTLLKESELKINAYDNKGLTPLIYAIKKRDLEIVNLLCEYKDIDMHKCDKSHLKMTPLAYTVQDDNVEMVILLLKHKACAYVGNMGKNKSNTPFLMACWDNRKNAIAIMALLLDSGISINQVDGNGFSGLIKACIKGHSNIVRWLLAKGADSHIRDFEGRDALTHAKSNKHNKIVAMLEDYNVK</sequence>
<dbReference type="InterPro" id="IPR036770">
    <property type="entry name" value="Ankyrin_rpt-contain_sf"/>
</dbReference>
<evidence type="ECO:0000313" key="6">
    <source>
        <dbReference type="Proteomes" id="UP000005755"/>
    </source>
</evidence>
<evidence type="ECO:0000313" key="5">
    <source>
        <dbReference type="EMBL" id="EFR47250.1"/>
    </source>
</evidence>
<name>A0ABN0BC94_9HELI</name>
<dbReference type="SMART" id="SM00248">
    <property type="entry name" value="ANK"/>
    <property type="match status" value="4"/>
</dbReference>
<dbReference type="PANTHER" id="PTHR24198">
    <property type="entry name" value="ANKYRIN REPEAT AND PROTEIN KINASE DOMAIN-CONTAINING PROTEIN"/>
    <property type="match status" value="1"/>
</dbReference>
<dbReference type="SUPFAM" id="SSF48403">
    <property type="entry name" value="Ankyrin repeat"/>
    <property type="match status" value="1"/>
</dbReference>
<evidence type="ECO:0000256" key="3">
    <source>
        <dbReference type="PROSITE-ProRule" id="PRU00023"/>
    </source>
</evidence>
<dbReference type="Proteomes" id="UP000005755">
    <property type="component" value="Unassembled WGS sequence"/>
</dbReference>
<dbReference type="Gene3D" id="3.40.50.1010">
    <property type="entry name" value="5'-nuclease"/>
    <property type="match status" value="1"/>
</dbReference>
<keyword evidence="2 3" id="KW-0040">ANK repeat</keyword>
<dbReference type="PROSITE" id="PS50088">
    <property type="entry name" value="ANK_REPEAT"/>
    <property type="match status" value="1"/>
</dbReference>
<dbReference type="SMART" id="SM00670">
    <property type="entry name" value="PINc"/>
    <property type="match status" value="1"/>
</dbReference>
<evidence type="ECO:0000256" key="2">
    <source>
        <dbReference type="ARBA" id="ARBA00023043"/>
    </source>
</evidence>
<feature type="repeat" description="ANK" evidence="3">
    <location>
        <begin position="288"/>
        <end position="320"/>
    </location>
</feature>
<keyword evidence="1" id="KW-0677">Repeat</keyword>
<keyword evidence="6" id="KW-1185">Reference proteome</keyword>
<accession>A0ABN0BC94</accession>
<dbReference type="InterPro" id="IPR002716">
    <property type="entry name" value="PIN_dom"/>
</dbReference>
<evidence type="ECO:0000259" key="4">
    <source>
        <dbReference type="SMART" id="SM00670"/>
    </source>
</evidence>
<proteinExistence type="predicted"/>
<organism evidence="5 6">
    <name type="scientific">Helicobacter cinaedi CCUG 18818 = ATCC BAA-847</name>
    <dbReference type="NCBI Taxonomy" id="537971"/>
    <lineage>
        <taxon>Bacteria</taxon>
        <taxon>Pseudomonadati</taxon>
        <taxon>Campylobacterota</taxon>
        <taxon>Epsilonproteobacteria</taxon>
        <taxon>Campylobacterales</taxon>
        <taxon>Helicobacteraceae</taxon>
        <taxon>Helicobacter</taxon>
    </lineage>
</organism>
<dbReference type="Gene3D" id="1.25.40.20">
    <property type="entry name" value="Ankyrin repeat-containing domain"/>
    <property type="match status" value="1"/>
</dbReference>
<dbReference type="SUPFAM" id="SSF88723">
    <property type="entry name" value="PIN domain-like"/>
    <property type="match status" value="1"/>
</dbReference>
<dbReference type="InterPro" id="IPR029060">
    <property type="entry name" value="PIN-like_dom_sf"/>
</dbReference>
<evidence type="ECO:0000256" key="1">
    <source>
        <dbReference type="ARBA" id="ARBA00022737"/>
    </source>
</evidence>
<dbReference type="EMBL" id="DS990393">
    <property type="protein sequence ID" value="EFR47250.1"/>
    <property type="molecule type" value="Genomic_DNA"/>
</dbReference>
<gene>
    <name evidence="5" type="ORF">HCCG_01798</name>
</gene>
<dbReference type="PANTHER" id="PTHR24198:SF165">
    <property type="entry name" value="ANKYRIN REPEAT-CONTAINING PROTEIN-RELATED"/>
    <property type="match status" value="1"/>
</dbReference>
<dbReference type="PROSITE" id="PS50297">
    <property type="entry name" value="ANK_REP_REGION"/>
    <property type="match status" value="1"/>
</dbReference>
<dbReference type="InterPro" id="IPR002110">
    <property type="entry name" value="Ankyrin_rpt"/>
</dbReference>
<feature type="domain" description="PIN" evidence="4">
    <location>
        <begin position="21"/>
        <end position="121"/>
    </location>
</feature>
<protein>
    <submittedName>
        <fullName evidence="5">Ankyrin repeat protein</fullName>
    </submittedName>
</protein>
<dbReference type="Pfam" id="PF13638">
    <property type="entry name" value="PIN_4"/>
    <property type="match status" value="1"/>
</dbReference>